<dbReference type="EMBL" id="JAAGWK010000029">
    <property type="protein sequence ID" value="NEL56064.1"/>
    <property type="molecule type" value="Genomic_DNA"/>
</dbReference>
<gene>
    <name evidence="1" type="ORF">G1H19_18990</name>
</gene>
<proteinExistence type="predicted"/>
<dbReference type="InterPro" id="IPR023393">
    <property type="entry name" value="START-like_dom_sf"/>
</dbReference>
<name>A0A7K3WHX7_9ACTN</name>
<keyword evidence="2" id="KW-1185">Reference proteome</keyword>
<reference evidence="1 2" key="1">
    <citation type="submission" date="2020-02" db="EMBL/GenBank/DDBJ databases">
        <title>The whole genome sequence of CPCC 205119.</title>
        <authorList>
            <person name="Jiang Z."/>
        </authorList>
    </citation>
    <scope>NUCLEOTIDE SEQUENCE [LARGE SCALE GENOMIC DNA]</scope>
    <source>
        <strain evidence="1 2">CPCC 205119</strain>
    </source>
</reference>
<sequence length="148" mass="16014">MATLERHIAASPDDVFGVLADGWSYSNWVVGASHIRAVEAGWPAVGTRIHHASGNWPLTLDDETRVEAVDPGRSLVLTARGRPLGEARIELTLEPEGTGTRVRMHETPVSGPGAWLHNPLSELVLARRNEESLSRLAAIAERRTTPGS</sequence>
<dbReference type="Proteomes" id="UP000470470">
    <property type="component" value="Unassembled WGS sequence"/>
</dbReference>
<comment type="caution">
    <text evidence="1">The sequence shown here is derived from an EMBL/GenBank/DDBJ whole genome shotgun (WGS) entry which is preliminary data.</text>
</comment>
<dbReference type="AlphaFoldDB" id="A0A7K3WHX7"/>
<accession>A0A7K3WHX7</accession>
<dbReference type="RefSeq" id="WP_152729267.1">
    <property type="nucleotide sequence ID" value="NZ_JAAGWK010000029.1"/>
</dbReference>
<dbReference type="SUPFAM" id="SSF55961">
    <property type="entry name" value="Bet v1-like"/>
    <property type="match status" value="1"/>
</dbReference>
<evidence type="ECO:0000313" key="2">
    <source>
        <dbReference type="Proteomes" id="UP000470470"/>
    </source>
</evidence>
<protein>
    <submittedName>
        <fullName evidence="1">SRPBCC family protein</fullName>
    </submittedName>
</protein>
<dbReference type="Pfam" id="PF10604">
    <property type="entry name" value="Polyketide_cyc2"/>
    <property type="match status" value="1"/>
</dbReference>
<evidence type="ECO:0000313" key="1">
    <source>
        <dbReference type="EMBL" id="NEL56064.1"/>
    </source>
</evidence>
<organism evidence="1 2">
    <name type="scientific">Goekera deserti</name>
    <dbReference type="NCBI Taxonomy" id="2497753"/>
    <lineage>
        <taxon>Bacteria</taxon>
        <taxon>Bacillati</taxon>
        <taxon>Actinomycetota</taxon>
        <taxon>Actinomycetes</taxon>
        <taxon>Geodermatophilales</taxon>
        <taxon>Geodermatophilaceae</taxon>
        <taxon>Goekera</taxon>
    </lineage>
</organism>
<dbReference type="InterPro" id="IPR019587">
    <property type="entry name" value="Polyketide_cyclase/dehydratase"/>
</dbReference>
<dbReference type="Gene3D" id="3.30.530.20">
    <property type="match status" value="1"/>
</dbReference>